<keyword evidence="3" id="KW-1185">Reference proteome</keyword>
<proteinExistence type="predicted"/>
<dbReference type="Proteomes" id="UP001500635">
    <property type="component" value="Unassembled WGS sequence"/>
</dbReference>
<evidence type="ECO:0008006" key="4">
    <source>
        <dbReference type="Google" id="ProtNLM"/>
    </source>
</evidence>
<sequence>MTGKKRPEGRGSGRPSRPDGARLNGSGARSPEERIESLRLRVVDALEQQIPVRRDAQHAVLIDFGETPGSVQVFELAPGVDVYSLTQVVAWDLPLGDELRADVRTTAEHIQFGSLRLIERDVSADLVLHYSFPAGTLDGEPLREFILVVLAQGLDARTRLVG</sequence>
<evidence type="ECO:0000313" key="2">
    <source>
        <dbReference type="EMBL" id="GAA4388994.1"/>
    </source>
</evidence>
<feature type="compositionally biased region" description="Basic and acidic residues" evidence="1">
    <location>
        <begin position="1"/>
        <end position="20"/>
    </location>
</feature>
<name>A0ABP8JD83_9ACTN</name>
<evidence type="ECO:0000256" key="1">
    <source>
        <dbReference type="SAM" id="MobiDB-lite"/>
    </source>
</evidence>
<organism evidence="2 3">
    <name type="scientific">Tsukamurella soli</name>
    <dbReference type="NCBI Taxonomy" id="644556"/>
    <lineage>
        <taxon>Bacteria</taxon>
        <taxon>Bacillati</taxon>
        <taxon>Actinomycetota</taxon>
        <taxon>Actinomycetes</taxon>
        <taxon>Mycobacteriales</taxon>
        <taxon>Tsukamurellaceae</taxon>
        <taxon>Tsukamurella</taxon>
    </lineage>
</organism>
<protein>
    <recommendedName>
        <fullName evidence="4">Sensory transduction regulator</fullName>
    </recommendedName>
</protein>
<evidence type="ECO:0000313" key="3">
    <source>
        <dbReference type="Proteomes" id="UP001500635"/>
    </source>
</evidence>
<dbReference type="RefSeq" id="WP_344993193.1">
    <property type="nucleotide sequence ID" value="NZ_BAABFR010000017.1"/>
</dbReference>
<dbReference type="EMBL" id="BAABFR010000017">
    <property type="protein sequence ID" value="GAA4388994.1"/>
    <property type="molecule type" value="Genomic_DNA"/>
</dbReference>
<feature type="region of interest" description="Disordered" evidence="1">
    <location>
        <begin position="1"/>
        <end position="32"/>
    </location>
</feature>
<accession>A0ABP8JD83</accession>
<comment type="caution">
    <text evidence="2">The sequence shown here is derived from an EMBL/GenBank/DDBJ whole genome shotgun (WGS) entry which is preliminary data.</text>
</comment>
<gene>
    <name evidence="2" type="ORF">GCM10023147_15190</name>
</gene>
<reference evidence="3" key="1">
    <citation type="journal article" date="2019" name="Int. J. Syst. Evol. Microbiol.">
        <title>The Global Catalogue of Microorganisms (GCM) 10K type strain sequencing project: providing services to taxonomists for standard genome sequencing and annotation.</title>
        <authorList>
            <consortium name="The Broad Institute Genomics Platform"/>
            <consortium name="The Broad Institute Genome Sequencing Center for Infectious Disease"/>
            <person name="Wu L."/>
            <person name="Ma J."/>
        </authorList>
    </citation>
    <scope>NUCLEOTIDE SEQUENCE [LARGE SCALE GENOMIC DNA]</scope>
    <source>
        <strain evidence="3">JCM 17688</strain>
    </source>
</reference>